<dbReference type="EMBL" id="JANPWB010000010">
    <property type="protein sequence ID" value="KAJ1141202.1"/>
    <property type="molecule type" value="Genomic_DNA"/>
</dbReference>
<accession>A0AAV7QP43</accession>
<sequence length="87" mass="9433">MATRVGQPGCAIPTAHPATNQDLLGTGFDAEKKKKQKVRPAYLPSHLELFDQRHADHRSQGGPIDSNPRSHQGFHLQPPTLTTGTVA</sequence>
<keyword evidence="3" id="KW-1185">Reference proteome</keyword>
<feature type="compositionally biased region" description="Basic and acidic residues" evidence="1">
    <location>
        <begin position="48"/>
        <end position="59"/>
    </location>
</feature>
<protein>
    <submittedName>
        <fullName evidence="2">Uncharacterized protein</fullName>
    </submittedName>
</protein>
<dbReference type="Proteomes" id="UP001066276">
    <property type="component" value="Chromosome 6"/>
</dbReference>
<feature type="region of interest" description="Disordered" evidence="1">
    <location>
        <begin position="1"/>
        <end position="87"/>
    </location>
</feature>
<evidence type="ECO:0000313" key="3">
    <source>
        <dbReference type="Proteomes" id="UP001066276"/>
    </source>
</evidence>
<name>A0AAV7QP43_PLEWA</name>
<comment type="caution">
    <text evidence="2">The sequence shown here is derived from an EMBL/GenBank/DDBJ whole genome shotgun (WGS) entry which is preliminary data.</text>
</comment>
<gene>
    <name evidence="2" type="ORF">NDU88_007537</name>
</gene>
<dbReference type="AlphaFoldDB" id="A0AAV7QP43"/>
<evidence type="ECO:0000313" key="2">
    <source>
        <dbReference type="EMBL" id="KAJ1141202.1"/>
    </source>
</evidence>
<reference evidence="2" key="1">
    <citation type="journal article" date="2022" name="bioRxiv">
        <title>Sequencing and chromosome-scale assembly of the giantPleurodeles waltlgenome.</title>
        <authorList>
            <person name="Brown T."/>
            <person name="Elewa A."/>
            <person name="Iarovenko S."/>
            <person name="Subramanian E."/>
            <person name="Araus A.J."/>
            <person name="Petzold A."/>
            <person name="Susuki M."/>
            <person name="Suzuki K.-i.T."/>
            <person name="Hayashi T."/>
            <person name="Toyoda A."/>
            <person name="Oliveira C."/>
            <person name="Osipova E."/>
            <person name="Leigh N.D."/>
            <person name="Simon A."/>
            <person name="Yun M.H."/>
        </authorList>
    </citation>
    <scope>NUCLEOTIDE SEQUENCE</scope>
    <source>
        <strain evidence="2">20211129_DDA</strain>
        <tissue evidence="2">Liver</tissue>
    </source>
</reference>
<organism evidence="2 3">
    <name type="scientific">Pleurodeles waltl</name>
    <name type="common">Iberian ribbed newt</name>
    <dbReference type="NCBI Taxonomy" id="8319"/>
    <lineage>
        <taxon>Eukaryota</taxon>
        <taxon>Metazoa</taxon>
        <taxon>Chordata</taxon>
        <taxon>Craniata</taxon>
        <taxon>Vertebrata</taxon>
        <taxon>Euteleostomi</taxon>
        <taxon>Amphibia</taxon>
        <taxon>Batrachia</taxon>
        <taxon>Caudata</taxon>
        <taxon>Salamandroidea</taxon>
        <taxon>Salamandridae</taxon>
        <taxon>Pleurodelinae</taxon>
        <taxon>Pleurodeles</taxon>
    </lineage>
</organism>
<evidence type="ECO:0000256" key="1">
    <source>
        <dbReference type="SAM" id="MobiDB-lite"/>
    </source>
</evidence>
<proteinExistence type="predicted"/>